<dbReference type="InterPro" id="IPR026791">
    <property type="entry name" value="DOCK"/>
</dbReference>
<proteinExistence type="predicted"/>
<evidence type="ECO:0000313" key="3">
    <source>
        <dbReference type="Proteomes" id="UP001460270"/>
    </source>
</evidence>
<accession>A0AAW0ND83</accession>
<name>A0AAW0ND83_9GOBI</name>
<dbReference type="GO" id="GO:0005085">
    <property type="term" value="F:guanyl-nucleotide exchange factor activity"/>
    <property type="evidence" value="ECO:0007669"/>
    <property type="project" value="InterPro"/>
</dbReference>
<dbReference type="AlphaFoldDB" id="A0AAW0ND83"/>
<dbReference type="Pfam" id="PF11878">
    <property type="entry name" value="DOCK_C-D_N"/>
    <property type="match status" value="1"/>
</dbReference>
<dbReference type="PANTHER" id="PTHR23317:SF77">
    <property type="entry name" value="DEDICATOR OF CYTOKINESIS PROTEIN 9"/>
    <property type="match status" value="1"/>
</dbReference>
<dbReference type="PANTHER" id="PTHR23317">
    <property type="entry name" value="DEDICATOR OF CYTOKINESIS DOCK"/>
    <property type="match status" value="1"/>
</dbReference>
<dbReference type="Proteomes" id="UP001460270">
    <property type="component" value="Unassembled WGS sequence"/>
</dbReference>
<gene>
    <name evidence="2" type="ORF">WMY93_022606</name>
</gene>
<protein>
    <recommendedName>
        <fullName evidence="1">Dedicator of cytokinesis C/D N-terminal domain-containing protein</fullName>
    </recommendedName>
</protein>
<sequence length="216" mass="24717">MVGYAMASAPPEARKFTRGLNKPGTAAELRQSVSEAVRTSVLVVKPKIIEPLDYENVLLQRKTQIISDVLRDMLQFPQDDFEICTLRRQGRTVFSTVPESAEKEAHSLFVQECIKTYKSDWHVVNYKYEEYSGDFRQLQNKMPRPEQLAPHVFEVDEDVEKDEDTASLGSQKGGVSKHGWLYKGNMNSAISVTMRSFKRRYFHLAQLGDGSYNLNF</sequence>
<comment type="caution">
    <text evidence="2">The sequence shown here is derived from an EMBL/GenBank/DDBJ whole genome shotgun (WGS) entry which is preliminary data.</text>
</comment>
<dbReference type="InterPro" id="IPR021816">
    <property type="entry name" value="DOCK_C/D_N"/>
</dbReference>
<reference evidence="3" key="1">
    <citation type="submission" date="2024-04" db="EMBL/GenBank/DDBJ databases">
        <title>Salinicola lusitanus LLJ914,a marine bacterium isolated from the Okinawa Trough.</title>
        <authorList>
            <person name="Li J."/>
        </authorList>
    </citation>
    <scope>NUCLEOTIDE SEQUENCE [LARGE SCALE GENOMIC DNA]</scope>
</reference>
<organism evidence="2 3">
    <name type="scientific">Mugilogobius chulae</name>
    <name type="common">yellowstripe goby</name>
    <dbReference type="NCBI Taxonomy" id="88201"/>
    <lineage>
        <taxon>Eukaryota</taxon>
        <taxon>Metazoa</taxon>
        <taxon>Chordata</taxon>
        <taxon>Craniata</taxon>
        <taxon>Vertebrata</taxon>
        <taxon>Euteleostomi</taxon>
        <taxon>Actinopterygii</taxon>
        <taxon>Neopterygii</taxon>
        <taxon>Teleostei</taxon>
        <taxon>Neoteleostei</taxon>
        <taxon>Acanthomorphata</taxon>
        <taxon>Gobiaria</taxon>
        <taxon>Gobiiformes</taxon>
        <taxon>Gobioidei</taxon>
        <taxon>Gobiidae</taxon>
        <taxon>Gobionellinae</taxon>
        <taxon>Mugilogobius</taxon>
    </lineage>
</organism>
<keyword evidence="3" id="KW-1185">Reference proteome</keyword>
<feature type="domain" description="Dedicator of cytokinesis C/D N-terminal" evidence="1">
    <location>
        <begin position="47"/>
        <end position="156"/>
    </location>
</feature>
<dbReference type="GO" id="GO:0007264">
    <property type="term" value="P:small GTPase-mediated signal transduction"/>
    <property type="evidence" value="ECO:0007669"/>
    <property type="project" value="InterPro"/>
</dbReference>
<dbReference type="EMBL" id="JBBPFD010000016">
    <property type="protein sequence ID" value="KAK7893454.1"/>
    <property type="molecule type" value="Genomic_DNA"/>
</dbReference>
<evidence type="ECO:0000313" key="2">
    <source>
        <dbReference type="EMBL" id="KAK7893454.1"/>
    </source>
</evidence>
<evidence type="ECO:0000259" key="1">
    <source>
        <dbReference type="Pfam" id="PF11878"/>
    </source>
</evidence>